<accession>A0A2V1DPD0</accession>
<proteinExistence type="predicted"/>
<reference evidence="2 3" key="1">
    <citation type="journal article" date="2018" name="Sci. Rep.">
        <title>Comparative genomics provides insights into the lifestyle and reveals functional heterogeneity of dark septate endophytic fungi.</title>
        <authorList>
            <person name="Knapp D.G."/>
            <person name="Nemeth J.B."/>
            <person name="Barry K."/>
            <person name="Hainaut M."/>
            <person name="Henrissat B."/>
            <person name="Johnson J."/>
            <person name="Kuo A."/>
            <person name="Lim J.H.P."/>
            <person name="Lipzen A."/>
            <person name="Nolan M."/>
            <person name="Ohm R.A."/>
            <person name="Tamas L."/>
            <person name="Grigoriev I.V."/>
            <person name="Spatafora J.W."/>
            <person name="Nagy L.G."/>
            <person name="Kovacs G.M."/>
        </authorList>
    </citation>
    <scope>NUCLEOTIDE SEQUENCE [LARGE SCALE GENOMIC DNA]</scope>
    <source>
        <strain evidence="2 3">DSE2036</strain>
    </source>
</reference>
<organism evidence="2 3">
    <name type="scientific">Periconia macrospinosa</name>
    <dbReference type="NCBI Taxonomy" id="97972"/>
    <lineage>
        <taxon>Eukaryota</taxon>
        <taxon>Fungi</taxon>
        <taxon>Dikarya</taxon>
        <taxon>Ascomycota</taxon>
        <taxon>Pezizomycotina</taxon>
        <taxon>Dothideomycetes</taxon>
        <taxon>Pleosporomycetidae</taxon>
        <taxon>Pleosporales</taxon>
        <taxon>Massarineae</taxon>
        <taxon>Periconiaceae</taxon>
        <taxon>Periconia</taxon>
    </lineage>
</organism>
<gene>
    <name evidence="2" type="ORF">DM02DRAFT_629041</name>
</gene>
<feature type="region of interest" description="Disordered" evidence="1">
    <location>
        <begin position="51"/>
        <end position="84"/>
    </location>
</feature>
<dbReference type="AlphaFoldDB" id="A0A2V1DPD0"/>
<evidence type="ECO:0000256" key="1">
    <source>
        <dbReference type="SAM" id="MobiDB-lite"/>
    </source>
</evidence>
<name>A0A2V1DPD0_9PLEO</name>
<sequence>MPICISQFAPRYRRHVTGTYQQLADSLPRQAKSVANFDERDVAVLQHSKFSNSHVPDHDHVGVDDNEGTEVGDLHNPSSSRQRSHQVIKAGKRFLAVAYGGFGTGSQYTLSSMAFGEFTNLTLATDESPSSHRRFHQLPIRHRTIKPIHYFMQEISSHSRMQETFEASE</sequence>
<dbReference type="Proteomes" id="UP000244855">
    <property type="component" value="Unassembled WGS sequence"/>
</dbReference>
<evidence type="ECO:0000313" key="3">
    <source>
        <dbReference type="Proteomes" id="UP000244855"/>
    </source>
</evidence>
<protein>
    <submittedName>
        <fullName evidence="2">Uncharacterized protein</fullName>
    </submittedName>
</protein>
<keyword evidence="3" id="KW-1185">Reference proteome</keyword>
<dbReference type="EMBL" id="KZ805384">
    <property type="protein sequence ID" value="PVH99825.1"/>
    <property type="molecule type" value="Genomic_DNA"/>
</dbReference>
<evidence type="ECO:0000313" key="2">
    <source>
        <dbReference type="EMBL" id="PVH99825.1"/>
    </source>
</evidence>